<dbReference type="InterPro" id="IPR052319">
    <property type="entry name" value="Centriolar_ciliogenesis_assoc"/>
</dbReference>
<sequence>MEEYEALVRDQLSALGYNSDAIPDEVLREFLREFESKANIGSAAVSSCSPLPVHPDDEAPPWINAEEDSSHGAKPAAPLDGEQLPPPSTAPCGRKGSGARTPGGALRSAANHPPPMAASRLKNASSASALSPRPSSAPQKRAPAHSPRAASSGVIWSESGSGMFGSVRKSDPVSMHAMREKQWRSDSFLSASPRRHTPAPCPIAVRTSVSATRVRSRTLKSNTYVVPTTKRRDALVWETRLRMREAQVRGTTPRPQKAMVPNSFVPPTDKPRHDLRWQVRSDMAMRA</sequence>
<protein>
    <recommendedName>
        <fullName evidence="9">Centriolar and ciliogenesis-associated protein HYLS1 C-terminal domain-containing protein</fullName>
    </recommendedName>
</protein>
<evidence type="ECO:0000256" key="4">
    <source>
        <dbReference type="ARBA" id="ARBA00022490"/>
    </source>
</evidence>
<reference evidence="10 11" key="1">
    <citation type="journal article" date="2024" name="Science">
        <title>Giant polyketide synthase enzymes in the biosynthesis of giant marine polyether toxins.</title>
        <authorList>
            <person name="Fallon T.R."/>
            <person name="Shende V.V."/>
            <person name="Wierzbicki I.H."/>
            <person name="Pendleton A.L."/>
            <person name="Watervoot N.F."/>
            <person name="Auber R.P."/>
            <person name="Gonzalez D.J."/>
            <person name="Wisecaver J.H."/>
            <person name="Moore B.S."/>
        </authorList>
    </citation>
    <scope>NUCLEOTIDE SEQUENCE [LARGE SCALE GENOMIC DNA]</scope>
    <source>
        <strain evidence="10 11">12B1</strain>
    </source>
</reference>
<feature type="compositionally biased region" description="Low complexity" evidence="8">
    <location>
        <begin position="124"/>
        <end position="138"/>
    </location>
</feature>
<evidence type="ECO:0000256" key="2">
    <source>
        <dbReference type="ARBA" id="ARBA00004138"/>
    </source>
</evidence>
<evidence type="ECO:0000256" key="3">
    <source>
        <dbReference type="ARBA" id="ARBA00010091"/>
    </source>
</evidence>
<evidence type="ECO:0000259" key="9">
    <source>
        <dbReference type="Pfam" id="PF15311"/>
    </source>
</evidence>
<dbReference type="PANTHER" id="PTHR34174:SF1">
    <property type="entry name" value="CENTRIOLAR AND CILIOGENESIS-ASSOCIATED PROTEIN HYLS1"/>
    <property type="match status" value="1"/>
</dbReference>
<feature type="domain" description="Centriolar and ciliogenesis-associated protein HYLS1 C-terminal" evidence="9">
    <location>
        <begin position="249"/>
        <end position="284"/>
    </location>
</feature>
<evidence type="ECO:0000256" key="1">
    <source>
        <dbReference type="ARBA" id="ARBA00004114"/>
    </source>
</evidence>
<evidence type="ECO:0000256" key="8">
    <source>
        <dbReference type="SAM" id="MobiDB-lite"/>
    </source>
</evidence>
<proteinExistence type="inferred from homology"/>
<dbReference type="GO" id="GO:0005814">
    <property type="term" value="C:centriole"/>
    <property type="evidence" value="ECO:0007669"/>
    <property type="project" value="UniProtKB-SubCell"/>
</dbReference>
<dbReference type="Proteomes" id="UP001515480">
    <property type="component" value="Unassembled WGS sequence"/>
</dbReference>
<keyword evidence="6" id="KW-0206">Cytoskeleton</keyword>
<gene>
    <name evidence="10" type="ORF">AB1Y20_022640</name>
</gene>
<evidence type="ECO:0000313" key="11">
    <source>
        <dbReference type="Proteomes" id="UP001515480"/>
    </source>
</evidence>
<evidence type="ECO:0000256" key="5">
    <source>
        <dbReference type="ARBA" id="ARBA00022794"/>
    </source>
</evidence>
<feature type="region of interest" description="Disordered" evidence="8">
    <location>
        <begin position="246"/>
        <end position="272"/>
    </location>
</feature>
<organism evidence="10 11">
    <name type="scientific">Prymnesium parvum</name>
    <name type="common">Toxic golden alga</name>
    <dbReference type="NCBI Taxonomy" id="97485"/>
    <lineage>
        <taxon>Eukaryota</taxon>
        <taxon>Haptista</taxon>
        <taxon>Haptophyta</taxon>
        <taxon>Prymnesiophyceae</taxon>
        <taxon>Prymnesiales</taxon>
        <taxon>Prymnesiaceae</taxon>
        <taxon>Prymnesium</taxon>
    </lineage>
</organism>
<feature type="region of interest" description="Disordered" evidence="8">
    <location>
        <begin position="42"/>
        <end position="162"/>
    </location>
</feature>
<keyword evidence="4" id="KW-0963">Cytoplasm</keyword>
<dbReference type="InterPro" id="IPR027918">
    <property type="entry name" value="HYLS1_C_dom"/>
</dbReference>
<keyword evidence="5" id="KW-0970">Cilium biogenesis/degradation</keyword>
<evidence type="ECO:0000313" key="10">
    <source>
        <dbReference type="EMBL" id="KAL1521086.1"/>
    </source>
</evidence>
<dbReference type="EMBL" id="JBGBPQ010000008">
    <property type="protein sequence ID" value="KAL1521086.1"/>
    <property type="molecule type" value="Genomic_DNA"/>
</dbReference>
<accession>A0AB34JK45</accession>
<dbReference type="PANTHER" id="PTHR34174">
    <property type="entry name" value="HYDROLETHALUS SYNDROME PROTEIN 1"/>
    <property type="match status" value="1"/>
</dbReference>
<dbReference type="AlphaFoldDB" id="A0AB34JK45"/>
<keyword evidence="7" id="KW-0966">Cell projection</keyword>
<comment type="caution">
    <text evidence="10">The sequence shown here is derived from an EMBL/GenBank/DDBJ whole genome shotgun (WGS) entry which is preliminary data.</text>
</comment>
<evidence type="ECO:0000256" key="6">
    <source>
        <dbReference type="ARBA" id="ARBA00023212"/>
    </source>
</evidence>
<dbReference type="GO" id="GO:0060271">
    <property type="term" value="P:cilium assembly"/>
    <property type="evidence" value="ECO:0007669"/>
    <property type="project" value="TreeGrafter"/>
</dbReference>
<comment type="subcellular location">
    <subcellularLocation>
        <location evidence="2">Cell projection</location>
        <location evidence="2">Cilium</location>
    </subcellularLocation>
    <subcellularLocation>
        <location evidence="1">Cytoplasm</location>
        <location evidence="1">Cytoskeleton</location>
        <location evidence="1">Microtubule organizing center</location>
        <location evidence="1">Centrosome</location>
        <location evidence="1">Centriole</location>
    </subcellularLocation>
</comment>
<name>A0AB34JK45_PRYPA</name>
<comment type="similarity">
    <text evidence="3">Belongs to the HYLS1 family.</text>
</comment>
<keyword evidence="11" id="KW-1185">Reference proteome</keyword>
<dbReference type="GO" id="GO:0097730">
    <property type="term" value="C:non-motile cilium"/>
    <property type="evidence" value="ECO:0007669"/>
    <property type="project" value="TreeGrafter"/>
</dbReference>
<evidence type="ECO:0000256" key="7">
    <source>
        <dbReference type="ARBA" id="ARBA00023273"/>
    </source>
</evidence>
<dbReference type="Pfam" id="PF15311">
    <property type="entry name" value="HYLS1_C"/>
    <property type="match status" value="1"/>
</dbReference>